<reference evidence="3" key="1">
    <citation type="submission" date="2023-06" db="EMBL/GenBank/DDBJ databases">
        <title>Genome-scale phylogeny and comparative genomics of the fungal order Sordariales.</title>
        <authorList>
            <consortium name="Lawrence Berkeley National Laboratory"/>
            <person name="Hensen N."/>
            <person name="Bonometti L."/>
            <person name="Westerberg I."/>
            <person name="Brannstrom I.O."/>
            <person name="Guillou S."/>
            <person name="Cros-Aarteil S."/>
            <person name="Calhoun S."/>
            <person name="Haridas S."/>
            <person name="Kuo A."/>
            <person name="Mondo S."/>
            <person name="Pangilinan J."/>
            <person name="Riley R."/>
            <person name="Labutti K."/>
            <person name="Andreopoulos B."/>
            <person name="Lipzen A."/>
            <person name="Chen C."/>
            <person name="Yanf M."/>
            <person name="Daum C."/>
            <person name="Ng V."/>
            <person name="Clum A."/>
            <person name="Steindorff A."/>
            <person name="Ohm R."/>
            <person name="Martin F."/>
            <person name="Silar P."/>
            <person name="Natvig D."/>
            <person name="Lalanne C."/>
            <person name="Gautier V."/>
            <person name="Ament-Velasquez S.L."/>
            <person name="Kruys A."/>
            <person name="Hutchinson M.I."/>
            <person name="Powell A.J."/>
            <person name="Barry K."/>
            <person name="Miller A.N."/>
            <person name="Grigoriev I.V."/>
            <person name="Debuchy R."/>
            <person name="Gladieux P."/>
            <person name="Thoren M.H."/>
            <person name="Johannesson H."/>
        </authorList>
    </citation>
    <scope>NUCLEOTIDE SEQUENCE</scope>
    <source>
        <strain evidence="3">CBS 540.89</strain>
    </source>
</reference>
<keyword evidence="4" id="KW-1185">Reference proteome</keyword>
<protein>
    <submittedName>
        <fullName evidence="3">Uncharacterized protein</fullName>
    </submittedName>
</protein>
<feature type="region of interest" description="Disordered" evidence="1">
    <location>
        <begin position="448"/>
        <end position="472"/>
    </location>
</feature>
<feature type="transmembrane region" description="Helical" evidence="2">
    <location>
        <begin position="361"/>
        <end position="383"/>
    </location>
</feature>
<proteinExistence type="predicted"/>
<feature type="transmembrane region" description="Helical" evidence="2">
    <location>
        <begin position="148"/>
        <end position="170"/>
    </location>
</feature>
<dbReference type="AlphaFoldDB" id="A0AA40BM00"/>
<keyword evidence="2" id="KW-0812">Transmembrane</keyword>
<evidence type="ECO:0000313" key="3">
    <source>
        <dbReference type="EMBL" id="KAK0736704.1"/>
    </source>
</evidence>
<comment type="caution">
    <text evidence="3">The sequence shown here is derived from an EMBL/GenBank/DDBJ whole genome shotgun (WGS) entry which is preliminary data.</text>
</comment>
<evidence type="ECO:0000256" key="1">
    <source>
        <dbReference type="SAM" id="MobiDB-lite"/>
    </source>
</evidence>
<evidence type="ECO:0000256" key="2">
    <source>
        <dbReference type="SAM" id="Phobius"/>
    </source>
</evidence>
<dbReference type="Proteomes" id="UP001172159">
    <property type="component" value="Unassembled WGS sequence"/>
</dbReference>
<accession>A0AA40BM00</accession>
<feature type="transmembrane region" description="Helical" evidence="2">
    <location>
        <begin position="267"/>
        <end position="284"/>
    </location>
</feature>
<feature type="transmembrane region" description="Helical" evidence="2">
    <location>
        <begin position="403"/>
        <end position="424"/>
    </location>
</feature>
<feature type="compositionally biased region" description="Basic and acidic residues" evidence="1">
    <location>
        <begin position="448"/>
        <end position="459"/>
    </location>
</feature>
<sequence length="592" mass="65277">MENPTLYNPNNITQLSDLSISYLADILLTKGNNATRDGFGCRPASLILPLANLSILDIEHSSHVNNTNLTVNVNPTELDPGVSHLRGMARGLFPYPLNESRAGDIVNWWTDKAENHPDETKRFLSAVVNMCGGEYCRSGHITVGNPDIVGIGMIVAIGMLLCLTIAFSLLSFGPLIDIVARAPYTSRKKRFSLRISCIGTVDELFSAVFVFALAVIVSTFVFRYRTDTRFDALMANALSQLCSTTVVMLAAVYWCHNKQRPHATGSVFLVAVLTIALFTTHASVANMRASAAEMACGIGKGRVSLVRGDPFDMEKFHFVPVGFGSWFLALFGAVFHHPWLNRYRPGKDKRRMWRILWKTAESLPCVFGLIGLAVYTAYFMNTWQMMKDSYGSTFSRNVKEWGFGQYLAVFTWLPPLLTFGHLFISGMEKAIERRLPHGWKAYQDHGEVDYRGDSGKDDQGGSTWTGSRSSRSRIREVDSLALAQGHEMGTLLQTSPKSRKVTPQETVYQFPSPRPGAVASPVYLFPTSPGQPPTPYTPGGVYDPGHAQGGQRYPPTSYNTGTGDGYNVAYVEGNIGYPPTPMNAPGYHGPPR</sequence>
<evidence type="ECO:0000313" key="4">
    <source>
        <dbReference type="Proteomes" id="UP001172159"/>
    </source>
</evidence>
<keyword evidence="2" id="KW-1133">Transmembrane helix</keyword>
<name>A0AA40BM00_9PEZI</name>
<keyword evidence="2" id="KW-0472">Membrane</keyword>
<feature type="transmembrane region" description="Helical" evidence="2">
    <location>
        <begin position="237"/>
        <end position="255"/>
    </location>
</feature>
<dbReference type="EMBL" id="JAUKTV010000006">
    <property type="protein sequence ID" value="KAK0736704.1"/>
    <property type="molecule type" value="Genomic_DNA"/>
</dbReference>
<gene>
    <name evidence="3" type="ORF">B0T21DRAFT_451391</name>
</gene>
<organism evidence="3 4">
    <name type="scientific">Apiosordaria backusii</name>
    <dbReference type="NCBI Taxonomy" id="314023"/>
    <lineage>
        <taxon>Eukaryota</taxon>
        <taxon>Fungi</taxon>
        <taxon>Dikarya</taxon>
        <taxon>Ascomycota</taxon>
        <taxon>Pezizomycotina</taxon>
        <taxon>Sordariomycetes</taxon>
        <taxon>Sordariomycetidae</taxon>
        <taxon>Sordariales</taxon>
        <taxon>Lasiosphaeriaceae</taxon>
        <taxon>Apiosordaria</taxon>
    </lineage>
</organism>
<feature type="transmembrane region" description="Helical" evidence="2">
    <location>
        <begin position="191"/>
        <end position="217"/>
    </location>
</feature>
<feature type="transmembrane region" description="Helical" evidence="2">
    <location>
        <begin position="318"/>
        <end position="340"/>
    </location>
</feature>